<reference evidence="1 2" key="1">
    <citation type="submission" date="2024-07" db="EMBL/GenBank/DDBJ databases">
        <title>Section-level genome sequencing and comparative genomics of Aspergillus sections Usti and Cavernicolus.</title>
        <authorList>
            <consortium name="Lawrence Berkeley National Laboratory"/>
            <person name="Nybo J.L."/>
            <person name="Vesth T.C."/>
            <person name="Theobald S."/>
            <person name="Frisvad J.C."/>
            <person name="Larsen T.O."/>
            <person name="Kjaerboelling I."/>
            <person name="Rothschild-Mancinelli K."/>
            <person name="Lyhne E.K."/>
            <person name="Kogle M.E."/>
            <person name="Barry K."/>
            <person name="Clum A."/>
            <person name="Na H."/>
            <person name="Ledsgaard L."/>
            <person name="Lin J."/>
            <person name="Lipzen A."/>
            <person name="Kuo A."/>
            <person name="Riley R."/>
            <person name="Mondo S."/>
            <person name="LaButti K."/>
            <person name="Haridas S."/>
            <person name="Pangalinan J."/>
            <person name="Salamov A.A."/>
            <person name="Simmons B.A."/>
            <person name="Magnuson J.K."/>
            <person name="Chen J."/>
            <person name="Drula E."/>
            <person name="Henrissat B."/>
            <person name="Wiebenga A."/>
            <person name="Lubbers R.J."/>
            <person name="Gomes A.C."/>
            <person name="Makela M.R."/>
            <person name="Stajich J."/>
            <person name="Grigoriev I.V."/>
            <person name="Mortensen U.H."/>
            <person name="De vries R.P."/>
            <person name="Baker S.E."/>
            <person name="Andersen M.R."/>
        </authorList>
    </citation>
    <scope>NUCLEOTIDE SEQUENCE [LARGE SCALE GENOMIC DNA]</scope>
    <source>
        <strain evidence="1 2">CBS 600.67</strain>
    </source>
</reference>
<evidence type="ECO:0000313" key="2">
    <source>
        <dbReference type="Proteomes" id="UP001610335"/>
    </source>
</evidence>
<evidence type="ECO:0000313" key="1">
    <source>
        <dbReference type="EMBL" id="KAL2823222.1"/>
    </source>
</evidence>
<proteinExistence type="predicted"/>
<protein>
    <recommendedName>
        <fullName evidence="3">REJ domain-containing protein</fullName>
    </recommendedName>
</protein>
<name>A0ABR4I633_9EURO</name>
<dbReference type="EMBL" id="JBFXLS010000055">
    <property type="protein sequence ID" value="KAL2823222.1"/>
    <property type="molecule type" value="Genomic_DNA"/>
</dbReference>
<dbReference type="Proteomes" id="UP001610335">
    <property type="component" value="Unassembled WGS sequence"/>
</dbReference>
<keyword evidence="2" id="KW-1185">Reference proteome</keyword>
<organism evidence="1 2">
    <name type="scientific">Aspergillus cavernicola</name>
    <dbReference type="NCBI Taxonomy" id="176166"/>
    <lineage>
        <taxon>Eukaryota</taxon>
        <taxon>Fungi</taxon>
        <taxon>Dikarya</taxon>
        <taxon>Ascomycota</taxon>
        <taxon>Pezizomycotina</taxon>
        <taxon>Eurotiomycetes</taxon>
        <taxon>Eurotiomycetidae</taxon>
        <taxon>Eurotiales</taxon>
        <taxon>Aspergillaceae</taxon>
        <taxon>Aspergillus</taxon>
        <taxon>Aspergillus subgen. Nidulantes</taxon>
    </lineage>
</organism>
<sequence length="144" mass="15551">MAVSRLSARFANRIASRPTSWRMSRCNSAVLSFLRPSSAFCRVDVRSDSWFLSVFIISSCSSCFRLCSSAVRFRTRICLSSSVGMSASLIASTSCAHCSGRSFCSGSFSNALITCSSNSELTAAKGCWISCRSLSTFPEISCIV</sequence>
<comment type="caution">
    <text evidence="1">The sequence shown here is derived from an EMBL/GenBank/DDBJ whole genome shotgun (WGS) entry which is preliminary data.</text>
</comment>
<feature type="non-terminal residue" evidence="1">
    <location>
        <position position="144"/>
    </location>
</feature>
<accession>A0ABR4I633</accession>
<gene>
    <name evidence="1" type="ORF">BDW59DRAFT_149094</name>
</gene>
<evidence type="ECO:0008006" key="3">
    <source>
        <dbReference type="Google" id="ProtNLM"/>
    </source>
</evidence>